<dbReference type="SUPFAM" id="SSF48403">
    <property type="entry name" value="Ankyrin repeat"/>
    <property type="match status" value="1"/>
</dbReference>
<sequence>MTIARASSLNNLLKYSLASISDNEGSYPVHAAAMFGRTRIIDELVKKCPNYYELVDDKGRTFLHIAVQHEKETVDRHICQNDKFAMLLNSTDSHGNIPLHVAVKYGYPRIVCLLLGTSVDTCICTIIEQLCCIHEILIIDR</sequence>
<dbReference type="Pfam" id="PF12796">
    <property type="entry name" value="Ank_2"/>
    <property type="match status" value="1"/>
</dbReference>
<evidence type="ECO:0000313" key="5">
    <source>
        <dbReference type="Proteomes" id="UP000032180"/>
    </source>
</evidence>
<keyword evidence="1" id="KW-0677">Repeat</keyword>
<proteinExistence type="predicted"/>
<evidence type="ECO:0000256" key="1">
    <source>
        <dbReference type="ARBA" id="ARBA00022737"/>
    </source>
</evidence>
<dbReference type="InterPro" id="IPR002110">
    <property type="entry name" value="Ankyrin_rpt"/>
</dbReference>
<dbReference type="eggNOG" id="KOG0504">
    <property type="taxonomic scope" value="Eukaryota"/>
</dbReference>
<accession>A0A0D9WZR9</accession>
<dbReference type="Gene3D" id="1.25.40.20">
    <property type="entry name" value="Ankyrin repeat-containing domain"/>
    <property type="match status" value="1"/>
</dbReference>
<dbReference type="SMART" id="SM00248">
    <property type="entry name" value="ANK"/>
    <property type="match status" value="3"/>
</dbReference>
<dbReference type="InterPro" id="IPR036770">
    <property type="entry name" value="Ankyrin_rpt-contain_sf"/>
</dbReference>
<evidence type="ECO:0000256" key="2">
    <source>
        <dbReference type="ARBA" id="ARBA00023043"/>
    </source>
</evidence>
<dbReference type="HOGENOM" id="CLU_1828118_0_0_1"/>
<dbReference type="PROSITE" id="PS50088">
    <property type="entry name" value="ANK_REPEAT"/>
    <property type="match status" value="1"/>
</dbReference>
<protein>
    <submittedName>
        <fullName evidence="4">Uncharacterized protein</fullName>
    </submittedName>
</protein>
<feature type="repeat" description="ANK" evidence="3">
    <location>
        <begin position="94"/>
        <end position="120"/>
    </location>
</feature>
<evidence type="ECO:0000313" key="4">
    <source>
        <dbReference type="EnsemblPlants" id="LPERR07G14560.1"/>
    </source>
</evidence>
<dbReference type="EnsemblPlants" id="LPERR07G14560.1">
    <property type="protein sequence ID" value="LPERR07G14560.1"/>
    <property type="gene ID" value="LPERR07G14560"/>
</dbReference>
<dbReference type="PANTHER" id="PTHR24186">
    <property type="entry name" value="PROTEIN PHOSPHATASE 1 REGULATORY SUBUNIT"/>
    <property type="match status" value="1"/>
</dbReference>
<reference evidence="5" key="2">
    <citation type="submission" date="2013-12" db="EMBL/GenBank/DDBJ databases">
        <authorList>
            <person name="Yu Y."/>
            <person name="Lee S."/>
            <person name="de Baynast K."/>
            <person name="Wissotski M."/>
            <person name="Liu L."/>
            <person name="Talag J."/>
            <person name="Goicoechea J."/>
            <person name="Angelova A."/>
            <person name="Jetty R."/>
            <person name="Kudrna D."/>
            <person name="Golser W."/>
            <person name="Rivera L."/>
            <person name="Zhang J."/>
            <person name="Wing R."/>
        </authorList>
    </citation>
    <scope>NUCLEOTIDE SEQUENCE</scope>
</reference>
<keyword evidence="5" id="KW-1185">Reference proteome</keyword>
<dbReference type="Pfam" id="PF13857">
    <property type="entry name" value="Ank_5"/>
    <property type="match status" value="1"/>
</dbReference>
<organism evidence="4 5">
    <name type="scientific">Leersia perrieri</name>
    <dbReference type="NCBI Taxonomy" id="77586"/>
    <lineage>
        <taxon>Eukaryota</taxon>
        <taxon>Viridiplantae</taxon>
        <taxon>Streptophyta</taxon>
        <taxon>Embryophyta</taxon>
        <taxon>Tracheophyta</taxon>
        <taxon>Spermatophyta</taxon>
        <taxon>Magnoliopsida</taxon>
        <taxon>Liliopsida</taxon>
        <taxon>Poales</taxon>
        <taxon>Poaceae</taxon>
        <taxon>BOP clade</taxon>
        <taxon>Oryzoideae</taxon>
        <taxon>Oryzeae</taxon>
        <taxon>Oryzinae</taxon>
        <taxon>Leersia</taxon>
    </lineage>
</organism>
<name>A0A0D9WZR9_9ORYZ</name>
<dbReference type="GO" id="GO:0005886">
    <property type="term" value="C:plasma membrane"/>
    <property type="evidence" value="ECO:0007669"/>
    <property type="project" value="TreeGrafter"/>
</dbReference>
<dbReference type="AlphaFoldDB" id="A0A0D9WZR9"/>
<keyword evidence="2 3" id="KW-0040">ANK repeat</keyword>
<dbReference type="STRING" id="77586.A0A0D9WZR9"/>
<evidence type="ECO:0000256" key="3">
    <source>
        <dbReference type="PROSITE-ProRule" id="PRU00023"/>
    </source>
</evidence>
<dbReference type="PROSITE" id="PS50297">
    <property type="entry name" value="ANK_REP_REGION"/>
    <property type="match status" value="1"/>
</dbReference>
<dbReference type="Proteomes" id="UP000032180">
    <property type="component" value="Chromosome 7"/>
</dbReference>
<reference evidence="4" key="3">
    <citation type="submission" date="2015-04" db="UniProtKB">
        <authorList>
            <consortium name="EnsemblPlants"/>
        </authorList>
    </citation>
    <scope>IDENTIFICATION</scope>
</reference>
<reference evidence="4 5" key="1">
    <citation type="submission" date="2012-08" db="EMBL/GenBank/DDBJ databases">
        <title>Oryza genome evolution.</title>
        <authorList>
            <person name="Wing R.A."/>
        </authorList>
    </citation>
    <scope>NUCLEOTIDE SEQUENCE</scope>
</reference>
<dbReference type="PANTHER" id="PTHR24186:SF50">
    <property type="entry name" value="ANKYRIN REPEAT-CONTAINING PROTEIN ITN1-LIKE ISOFORM X1"/>
    <property type="match status" value="1"/>
</dbReference>
<dbReference type="Gramene" id="LPERR07G14560.1">
    <property type="protein sequence ID" value="LPERR07G14560.1"/>
    <property type="gene ID" value="LPERR07G14560"/>
</dbReference>